<evidence type="ECO:0008006" key="3">
    <source>
        <dbReference type="Google" id="ProtNLM"/>
    </source>
</evidence>
<dbReference type="EMBL" id="RSCJ01000006">
    <property type="protein sequence ID" value="RUR83722.1"/>
    <property type="molecule type" value="Genomic_DNA"/>
</dbReference>
<accession>A0A3S0Y3S7</accession>
<gene>
    <name evidence="1" type="ORF">PCC6912_19650</name>
</gene>
<sequence>MDKTLIYTAVFTLTMAVSVPGTYANPSLQSDKSPHVIGFIEFPQGIRHWRILRHTLKIEVPQQSKAVSQLIIQAPSNIILRDDIDVSDQSGKKVDTKVSINGQKATLVFIEQVEPGTTLTIDMNKVKKTTPTNGDKMYKVSAILVGVNAELPVGIAQLRVR</sequence>
<evidence type="ECO:0000313" key="2">
    <source>
        <dbReference type="Proteomes" id="UP000268857"/>
    </source>
</evidence>
<dbReference type="STRING" id="211165.GCA_000317285_00245"/>
<keyword evidence="2" id="KW-1185">Reference proteome</keyword>
<protein>
    <recommendedName>
        <fullName evidence="3">DUF2808 domain-containing protein</fullName>
    </recommendedName>
</protein>
<name>A0A3S0Y3S7_CHLFR</name>
<organism evidence="1 2">
    <name type="scientific">Chlorogloeopsis fritschii PCC 6912</name>
    <dbReference type="NCBI Taxonomy" id="211165"/>
    <lineage>
        <taxon>Bacteria</taxon>
        <taxon>Bacillati</taxon>
        <taxon>Cyanobacteriota</taxon>
        <taxon>Cyanophyceae</taxon>
        <taxon>Nostocales</taxon>
        <taxon>Chlorogloeopsidaceae</taxon>
        <taxon>Chlorogloeopsis</taxon>
    </lineage>
</organism>
<dbReference type="AlphaFoldDB" id="A0A3S0Y3S7"/>
<proteinExistence type="predicted"/>
<comment type="caution">
    <text evidence="1">The sequence shown here is derived from an EMBL/GenBank/DDBJ whole genome shotgun (WGS) entry which is preliminary data.</text>
</comment>
<reference evidence="1 2" key="1">
    <citation type="journal article" date="2019" name="Genome Biol. Evol.">
        <title>Day and night: Metabolic profiles and evolutionary relationships of six axenic non-marine cyanobacteria.</title>
        <authorList>
            <person name="Will S.E."/>
            <person name="Henke P."/>
            <person name="Boedeker C."/>
            <person name="Huang S."/>
            <person name="Brinkmann H."/>
            <person name="Rohde M."/>
            <person name="Jarek M."/>
            <person name="Friedl T."/>
            <person name="Seufert S."/>
            <person name="Schumacher M."/>
            <person name="Overmann J."/>
            <person name="Neumann-Schaal M."/>
            <person name="Petersen J."/>
        </authorList>
    </citation>
    <scope>NUCLEOTIDE SEQUENCE [LARGE SCALE GENOMIC DNA]</scope>
    <source>
        <strain evidence="1 2">PCC 6912</strain>
    </source>
</reference>
<dbReference type="OrthoDB" id="514404at2"/>
<dbReference type="Pfam" id="PF10989">
    <property type="entry name" value="DUF2808"/>
    <property type="match status" value="1"/>
</dbReference>
<evidence type="ECO:0000313" key="1">
    <source>
        <dbReference type="EMBL" id="RUR83722.1"/>
    </source>
</evidence>
<dbReference type="InterPro" id="IPR021256">
    <property type="entry name" value="DUF2808"/>
</dbReference>
<dbReference type="Proteomes" id="UP000268857">
    <property type="component" value="Unassembled WGS sequence"/>
</dbReference>
<dbReference type="RefSeq" id="WP_016877583.1">
    <property type="nucleotide sequence ID" value="NZ_AJLN01000017.1"/>
</dbReference>